<proteinExistence type="predicted"/>
<evidence type="ECO:0008006" key="4">
    <source>
        <dbReference type="Google" id="ProtNLM"/>
    </source>
</evidence>
<protein>
    <recommendedName>
        <fullName evidence="4">D-glucuronyl C5-epimerase C-terminal domain-containing protein</fullName>
    </recommendedName>
</protein>
<evidence type="ECO:0000313" key="2">
    <source>
        <dbReference type="EMBL" id="PTQ55733.1"/>
    </source>
</evidence>
<comment type="caution">
    <text evidence="2">The sequence shown here is derived from an EMBL/GenBank/DDBJ whole genome shotgun (WGS) entry which is preliminary data.</text>
</comment>
<evidence type="ECO:0000256" key="1">
    <source>
        <dbReference type="SAM" id="MobiDB-lite"/>
    </source>
</evidence>
<accession>A0A2R6XZ96</accession>
<dbReference type="AlphaFoldDB" id="A0A2R6XZ96"/>
<dbReference type="PROSITE" id="PS51257">
    <property type="entry name" value="PROKAR_LIPOPROTEIN"/>
    <property type="match status" value="1"/>
</dbReference>
<evidence type="ECO:0000313" key="3">
    <source>
        <dbReference type="Proteomes" id="UP000244338"/>
    </source>
</evidence>
<feature type="region of interest" description="Disordered" evidence="1">
    <location>
        <begin position="165"/>
        <end position="204"/>
    </location>
</feature>
<dbReference type="Proteomes" id="UP000244338">
    <property type="component" value="Unassembled WGS sequence"/>
</dbReference>
<gene>
    <name evidence="2" type="ORF">BSOLF_1528</name>
</gene>
<dbReference type="EMBL" id="PEBX01000079">
    <property type="protein sequence ID" value="PTQ55733.1"/>
    <property type="molecule type" value="Genomic_DNA"/>
</dbReference>
<organism evidence="2 3">
    <name type="scientific">Candidatus Carbonibacillus altaicus</name>
    <dbReference type="NCBI Taxonomy" id="2163959"/>
    <lineage>
        <taxon>Bacteria</taxon>
        <taxon>Bacillati</taxon>
        <taxon>Bacillota</taxon>
        <taxon>Bacilli</taxon>
        <taxon>Bacillales</taxon>
        <taxon>Candidatus Carbonibacillus</taxon>
    </lineage>
</organism>
<sequence>MSKPSLQSILLVILLIIPIGLTGCRAEKTTTEEISSSLPNWRPIIPEGSLKLLEYTTSSYQSFHKSAYTFAISLHDQPVGELLWDIRTLSTGDLAYYMRFTPVPSEHALTAQNAEKSIEIVLPIRLHGTYDQHYLTYPEVLSQEHATWAHTRITVDHNKDAPLPKASVWLSQPDDPDQTEHRVGSLHPGDRELPPQPETLAPPSTILEPREVFLSLVDVFRPLGRNVVEEMYDLSPAFYPREDGLSLTVPLTPGYDLEHWGVLSTGTLVDWTDQTALTDLRTADLNRIRKWGPSGQRYVTPESYEPSSERGFYLNPAQHIGALFLVTEAKGRFFTDFLELALMNAVETQNDAGYWTMTQRSNWLYHDYGIDGGYYDTRFSTDAATFLAKAYLRSSDPVLLQAARRYRNFLIDFANDHHHQTTNGGWFIYDYGHPEHPDTPTHTSLNHQLSEINFLLEMEKIENTSAATALITRALQAISDTAAEWEKEDHDLAYAFYPDGSFGGQDYPLLTLKDLRTTRAFLQDLTQFKTPEAFDTPLFHDLTYIDHLIAIKTAYLKSKNLPLY</sequence>
<name>A0A2R6XZ96_9BACL</name>
<reference evidence="3" key="1">
    <citation type="journal article" date="2018" name="Sci. Rep.">
        <title>Lignite coal burning seam in the remote Altai Mountains harbors a hydrogen-driven thermophilic microbial community.</title>
        <authorList>
            <person name="Kadnikov V.V."/>
            <person name="Mardanov A.V."/>
            <person name="Ivasenko D.A."/>
            <person name="Antsiferov D.V."/>
            <person name="Beletsky A.V."/>
            <person name="Karnachuk O.V."/>
            <person name="Ravin N.V."/>
        </authorList>
    </citation>
    <scope>NUCLEOTIDE SEQUENCE [LARGE SCALE GENOMIC DNA]</scope>
</reference>
<feature type="compositionally biased region" description="Basic and acidic residues" evidence="1">
    <location>
        <begin position="178"/>
        <end position="193"/>
    </location>
</feature>